<proteinExistence type="predicted"/>
<protein>
    <submittedName>
        <fullName evidence="1">9482_t:CDS:1</fullName>
    </submittedName>
</protein>
<gene>
    <name evidence="1" type="ORF">SPELUC_LOCUS5737</name>
</gene>
<name>A0ACA9M3R9_9GLOM</name>
<sequence length="440" mass="50427">MSETSISYTLASTSTTVAENEMVLLADDIKKYDMTKLINFLQEQGLGLSKTAIKILENLKKVLKKYDIDENGIGMIRQFLPAIYKLKDEEEKLQQCIKKIKHRLGNIRTLLADSNETIRCEYILAILHASLYIVKRITNKELTLASQLEVVSEENRVSCTSKNPLNIRFTESALEESSEEERELYKNMKQIMSSELDLLKQCITELEAKNDKLEAENAELWKENTEIHDLRFKLTELKHRNAETLRSNAEYNKRCDAEIVKLRVKNVEFRDRLTKVEQNQSLIDNTSIDNIHTSNNNSSNFVLAPDFSNPSGLANSGADHYEKLLQKKEMDIFLDEEDKKIIASQDSSSDTAYVSETVNNNEKSYELEINEITNCTSSEIFHETEVIEDIVNSAVNSNTINDQTALKEIEKTYPWNMIGVLQKIQKESGTSLILLMIRVF</sequence>
<keyword evidence="2" id="KW-1185">Reference proteome</keyword>
<evidence type="ECO:0000313" key="2">
    <source>
        <dbReference type="Proteomes" id="UP000789366"/>
    </source>
</evidence>
<accession>A0ACA9M3R9</accession>
<dbReference type="Proteomes" id="UP000789366">
    <property type="component" value="Unassembled WGS sequence"/>
</dbReference>
<organism evidence="1 2">
    <name type="scientific">Cetraspora pellucida</name>
    <dbReference type="NCBI Taxonomy" id="1433469"/>
    <lineage>
        <taxon>Eukaryota</taxon>
        <taxon>Fungi</taxon>
        <taxon>Fungi incertae sedis</taxon>
        <taxon>Mucoromycota</taxon>
        <taxon>Glomeromycotina</taxon>
        <taxon>Glomeromycetes</taxon>
        <taxon>Diversisporales</taxon>
        <taxon>Gigasporaceae</taxon>
        <taxon>Cetraspora</taxon>
    </lineage>
</organism>
<evidence type="ECO:0000313" key="1">
    <source>
        <dbReference type="EMBL" id="CAG8564306.1"/>
    </source>
</evidence>
<dbReference type="EMBL" id="CAJVPW010006069">
    <property type="protein sequence ID" value="CAG8564306.1"/>
    <property type="molecule type" value="Genomic_DNA"/>
</dbReference>
<reference evidence="1" key="1">
    <citation type="submission" date="2021-06" db="EMBL/GenBank/DDBJ databases">
        <authorList>
            <person name="Kallberg Y."/>
            <person name="Tangrot J."/>
            <person name="Rosling A."/>
        </authorList>
    </citation>
    <scope>NUCLEOTIDE SEQUENCE</scope>
    <source>
        <strain evidence="1">28 12/20/2015</strain>
    </source>
</reference>
<comment type="caution">
    <text evidence="1">The sequence shown here is derived from an EMBL/GenBank/DDBJ whole genome shotgun (WGS) entry which is preliminary data.</text>
</comment>